<feature type="transmembrane region" description="Helical" evidence="1">
    <location>
        <begin position="120"/>
        <end position="140"/>
    </location>
</feature>
<protein>
    <submittedName>
        <fullName evidence="2">Uncharacterized protein</fullName>
    </submittedName>
</protein>
<sequence>MTLGSLWQLLALKTRWWMAGGTVCVLAGSGLGLLQFSTFLGDGRSDPLLLLPSLVLSLGGGYAVLFPGISVSRQGVRLYRDWRHHPPAAKVLWVLSLAVALGGLVACILSGLANPLLPGQLVWLFTGIYLVLAGWSSALLGQAAVVRANAPGVAGDPAGATAPGR</sequence>
<evidence type="ECO:0000313" key="2">
    <source>
        <dbReference type="EMBL" id="MDR7162426.1"/>
    </source>
</evidence>
<dbReference type="GeneID" id="97420955"/>
<keyword evidence="1" id="KW-1133">Transmembrane helix</keyword>
<comment type="caution">
    <text evidence="2">The sequence shown here is derived from an EMBL/GenBank/DDBJ whole genome shotgun (WGS) entry which is preliminary data.</text>
</comment>
<feature type="transmembrane region" description="Helical" evidence="1">
    <location>
        <begin position="91"/>
        <end position="114"/>
    </location>
</feature>
<dbReference type="AlphaFoldDB" id="A0AAW8N609"/>
<reference evidence="2" key="1">
    <citation type="submission" date="2023-07" db="EMBL/GenBank/DDBJ databases">
        <title>Sorghum-associated microbial communities from plants grown in Nebraska, USA.</title>
        <authorList>
            <person name="Schachtman D."/>
        </authorList>
    </citation>
    <scope>NUCLEOTIDE SEQUENCE</scope>
    <source>
        <strain evidence="2">BE261</strain>
    </source>
</reference>
<evidence type="ECO:0000313" key="3">
    <source>
        <dbReference type="Proteomes" id="UP001262032"/>
    </source>
</evidence>
<feature type="transmembrane region" description="Helical" evidence="1">
    <location>
        <begin position="16"/>
        <end position="36"/>
    </location>
</feature>
<accession>A0AAW8N609</accession>
<keyword evidence="1" id="KW-0812">Transmembrane</keyword>
<evidence type="ECO:0000256" key="1">
    <source>
        <dbReference type="SAM" id="Phobius"/>
    </source>
</evidence>
<feature type="transmembrane region" description="Helical" evidence="1">
    <location>
        <begin position="48"/>
        <end position="70"/>
    </location>
</feature>
<dbReference type="RefSeq" id="WP_251422081.1">
    <property type="nucleotide sequence ID" value="NZ_JAVDTN010000001.1"/>
</dbReference>
<keyword evidence="1" id="KW-0472">Membrane</keyword>
<proteinExistence type="predicted"/>
<dbReference type="Proteomes" id="UP001262032">
    <property type="component" value="Unassembled WGS sequence"/>
</dbReference>
<organism evidence="2 3">
    <name type="scientific">Pseudarthrobacter oxydans</name>
    <name type="common">Arthrobacter oxydans</name>
    <dbReference type="NCBI Taxonomy" id="1671"/>
    <lineage>
        <taxon>Bacteria</taxon>
        <taxon>Bacillati</taxon>
        <taxon>Actinomycetota</taxon>
        <taxon>Actinomycetes</taxon>
        <taxon>Micrococcales</taxon>
        <taxon>Micrococcaceae</taxon>
        <taxon>Pseudarthrobacter</taxon>
    </lineage>
</organism>
<dbReference type="EMBL" id="JAVDWN010000001">
    <property type="protein sequence ID" value="MDR7162426.1"/>
    <property type="molecule type" value="Genomic_DNA"/>
</dbReference>
<name>A0AAW8N609_PSEOX</name>
<gene>
    <name evidence="2" type="ORF">J2X12_000427</name>
</gene>